<dbReference type="RefSeq" id="WP_143446051.1">
    <property type="nucleotide sequence ID" value="NZ_FWXV01000001.1"/>
</dbReference>
<dbReference type="AlphaFoldDB" id="A0A1W2A8V7"/>
<sequence>MKDELTCAELVELVTDYLEGALDPETTERFYSHLAICAGCGPYLDQMRMTVRTLGELPQEAVPAEVRDALLAAFREGGQTT</sequence>
<dbReference type="EMBL" id="FWXV01000001">
    <property type="protein sequence ID" value="SMC57097.1"/>
    <property type="molecule type" value="Genomic_DNA"/>
</dbReference>
<evidence type="ECO:0000256" key="1">
    <source>
        <dbReference type="ARBA" id="ARBA00023015"/>
    </source>
</evidence>
<keyword evidence="2" id="KW-0804">Transcription</keyword>
<keyword evidence="4" id="KW-0862">Zinc</keyword>
<keyword evidence="4" id="KW-0863">Zinc-finger</keyword>
<gene>
    <name evidence="4" type="ORF">SAMN05661093_00562</name>
</gene>
<dbReference type="Proteomes" id="UP000192674">
    <property type="component" value="Unassembled WGS sequence"/>
</dbReference>
<dbReference type="InterPro" id="IPR027383">
    <property type="entry name" value="Znf_put"/>
</dbReference>
<feature type="domain" description="Putative zinc-finger" evidence="3">
    <location>
        <begin position="7"/>
        <end position="40"/>
    </location>
</feature>
<organism evidence="4 5">
    <name type="scientific">Kibdelosporangium aridum</name>
    <dbReference type="NCBI Taxonomy" id="2030"/>
    <lineage>
        <taxon>Bacteria</taxon>
        <taxon>Bacillati</taxon>
        <taxon>Actinomycetota</taxon>
        <taxon>Actinomycetes</taxon>
        <taxon>Pseudonocardiales</taxon>
        <taxon>Pseudonocardiaceae</taxon>
        <taxon>Kibdelosporangium</taxon>
    </lineage>
</organism>
<keyword evidence="1" id="KW-0805">Transcription regulation</keyword>
<accession>A0A1W2A8V7</accession>
<evidence type="ECO:0000259" key="3">
    <source>
        <dbReference type="Pfam" id="PF13490"/>
    </source>
</evidence>
<keyword evidence="5" id="KW-1185">Reference proteome</keyword>
<dbReference type="InterPro" id="IPR041916">
    <property type="entry name" value="Anti_sigma_zinc_sf"/>
</dbReference>
<dbReference type="OrthoDB" id="129419at2"/>
<dbReference type="Pfam" id="PF13490">
    <property type="entry name" value="zf-HC2"/>
    <property type="match status" value="1"/>
</dbReference>
<evidence type="ECO:0000256" key="2">
    <source>
        <dbReference type="ARBA" id="ARBA00023163"/>
    </source>
</evidence>
<protein>
    <submittedName>
        <fullName evidence="4">Putative zinc-finger</fullName>
    </submittedName>
</protein>
<keyword evidence="4" id="KW-0479">Metal-binding</keyword>
<evidence type="ECO:0000313" key="5">
    <source>
        <dbReference type="Proteomes" id="UP000192674"/>
    </source>
</evidence>
<dbReference type="Gene3D" id="1.10.10.1320">
    <property type="entry name" value="Anti-sigma factor, zinc-finger domain"/>
    <property type="match status" value="1"/>
</dbReference>
<evidence type="ECO:0000313" key="4">
    <source>
        <dbReference type="EMBL" id="SMC57097.1"/>
    </source>
</evidence>
<proteinExistence type="predicted"/>
<reference evidence="4 5" key="1">
    <citation type="submission" date="2017-04" db="EMBL/GenBank/DDBJ databases">
        <authorList>
            <person name="Afonso C.L."/>
            <person name="Miller P.J."/>
            <person name="Scott M.A."/>
            <person name="Spackman E."/>
            <person name="Goraichik I."/>
            <person name="Dimitrov K.M."/>
            <person name="Suarez D.L."/>
            <person name="Swayne D.E."/>
        </authorList>
    </citation>
    <scope>NUCLEOTIDE SEQUENCE [LARGE SCALE GENOMIC DNA]</scope>
    <source>
        <strain evidence="4 5">DSM 43828</strain>
    </source>
</reference>
<name>A0A1W2A8V7_KIBAR</name>
<dbReference type="GO" id="GO:0008270">
    <property type="term" value="F:zinc ion binding"/>
    <property type="evidence" value="ECO:0007669"/>
    <property type="project" value="UniProtKB-KW"/>
</dbReference>